<keyword evidence="4" id="KW-1185">Reference proteome</keyword>
<dbReference type="EMBL" id="BMML01000019">
    <property type="protein sequence ID" value="GGN31699.1"/>
    <property type="molecule type" value="Genomic_DNA"/>
</dbReference>
<evidence type="ECO:0000256" key="1">
    <source>
        <dbReference type="SAM" id="MobiDB-lite"/>
    </source>
</evidence>
<evidence type="ECO:0000256" key="2">
    <source>
        <dbReference type="SAM" id="Phobius"/>
    </source>
</evidence>
<dbReference type="Proteomes" id="UP000653411">
    <property type="component" value="Unassembled WGS sequence"/>
</dbReference>
<keyword evidence="2" id="KW-0812">Transmembrane</keyword>
<gene>
    <name evidence="3" type="ORF">GCM10011578_069810</name>
</gene>
<reference evidence="3" key="1">
    <citation type="journal article" date="2014" name="Int. J. Syst. Evol. Microbiol.">
        <title>Complete genome sequence of Corynebacterium casei LMG S-19264T (=DSM 44701T), isolated from a smear-ripened cheese.</title>
        <authorList>
            <consortium name="US DOE Joint Genome Institute (JGI-PGF)"/>
            <person name="Walter F."/>
            <person name="Albersmeier A."/>
            <person name="Kalinowski J."/>
            <person name="Ruckert C."/>
        </authorList>
    </citation>
    <scope>NUCLEOTIDE SEQUENCE</scope>
    <source>
        <strain evidence="3">CGMCC 4.7110</strain>
    </source>
</reference>
<evidence type="ECO:0008006" key="5">
    <source>
        <dbReference type="Google" id="ProtNLM"/>
    </source>
</evidence>
<keyword evidence="2" id="KW-1133">Transmembrane helix</keyword>
<evidence type="ECO:0000313" key="4">
    <source>
        <dbReference type="Proteomes" id="UP000653411"/>
    </source>
</evidence>
<comment type="caution">
    <text evidence="3">The sequence shown here is derived from an EMBL/GenBank/DDBJ whole genome shotgun (WGS) entry which is preliminary data.</text>
</comment>
<organism evidence="3 4">
    <name type="scientific">Streptomyces fuscichromogenes</name>
    <dbReference type="NCBI Taxonomy" id="1324013"/>
    <lineage>
        <taxon>Bacteria</taxon>
        <taxon>Bacillati</taxon>
        <taxon>Actinomycetota</taxon>
        <taxon>Actinomycetes</taxon>
        <taxon>Kitasatosporales</taxon>
        <taxon>Streptomycetaceae</taxon>
        <taxon>Streptomyces</taxon>
    </lineage>
</organism>
<sequence length="998" mass="107221">MRTDRASDPAFRDAESARRWLAERGGPRDEEAAELAAPADFLIAARRLSRLEGLLVLGRAVRDYRAFHRAGTGRRRLGTWDVDSGRLLFRQLVLRPLALRLLLPGLVGAAGALAALPLAQILLCMGAALLARWHTLICTLLTLVAVVVEWDTWWFPPLAAMTSWYAHAVTDLLWSVTGTAWWARGAAFAFLPLRDRLVLRASGRWTLFATAVDLAAGGQGGTAEPFLARCGEVPRRSRPVLDMARALVALQRGELADALARAGAAVDAARTSPAGVRGWCHAQLSQVFLASGRLDDAAAVRDEAMLLLQGRRCRRYARELQVARVAEELAVEPVESSLREIHRLRRAAMRASDQNLLRHTEMCVVQLMLREVDNRAGAALILPSVVEGDDDARTPWHITPDQAANERLLRASVLVEAEETRDHARKDAQAALAIVDAGRRPIAAVAARLLLARADEFDGRHDLALAQAAHALAAVHDARYLIPSARGRKQWERMQLNAYATVLRLAERSQDAILVAEVVETVRGEVLPDRIGRAELEAHLALDAMTASATAAGTAARPDSVHGGPPAGEDPSAGTPAGLAGLDPVRRPPPVRVAGRRQLPTGTDRPEVIDLDLELCALAGRCWYWSAAAVLDRYHWVVRDPDGRWFQGSCDFGEHSAAALADGALREALPLPLPDEDSASAGARAERGPLARGAGPDGGKERALLGAVADAFLPPPLAAGLRATSGEASSLVVSLPAALAHLPVPALLLEPGTDRRVVDVARVLHVPAWSVIGQRRSRPAGRAGTYDLRLAVIAPDGDQQAAARLECPPAARRSLGGPLPKKRLSEALRALDDDRHWLLYLAGHVDAGGNPTRSGLRLAPEGDGHGHLSIAEMLGAADADGHENPFPLPERVLAVGCRSLGHDTVAAGTVRTPTSEWLGFGSALMLAGTDHAICTLYPVYPVRQLNGIAHRLADRLVAGENPADALRAVQLTELEQWRRTGRGRPFLWQAFVYVGVGV</sequence>
<feature type="transmembrane region" description="Helical" evidence="2">
    <location>
        <begin position="172"/>
        <end position="193"/>
    </location>
</feature>
<accession>A0A917XJ43</accession>
<dbReference type="RefSeq" id="WP_189266870.1">
    <property type="nucleotide sequence ID" value="NZ_BMML01000019.1"/>
</dbReference>
<name>A0A917XJ43_9ACTN</name>
<keyword evidence="2" id="KW-0472">Membrane</keyword>
<feature type="region of interest" description="Disordered" evidence="1">
    <location>
        <begin position="551"/>
        <end position="603"/>
    </location>
</feature>
<dbReference type="AlphaFoldDB" id="A0A917XJ43"/>
<evidence type="ECO:0000313" key="3">
    <source>
        <dbReference type="EMBL" id="GGN31699.1"/>
    </source>
</evidence>
<feature type="region of interest" description="Disordered" evidence="1">
    <location>
        <begin position="672"/>
        <end position="699"/>
    </location>
</feature>
<protein>
    <recommendedName>
        <fullName evidence="5">CHAT domain-containing protein</fullName>
    </recommendedName>
</protein>
<feature type="transmembrane region" description="Helical" evidence="2">
    <location>
        <begin position="130"/>
        <end position="148"/>
    </location>
</feature>
<feature type="transmembrane region" description="Helical" evidence="2">
    <location>
        <begin position="97"/>
        <end position="118"/>
    </location>
</feature>
<proteinExistence type="predicted"/>
<reference evidence="3" key="2">
    <citation type="submission" date="2020-09" db="EMBL/GenBank/DDBJ databases">
        <authorList>
            <person name="Sun Q."/>
            <person name="Zhou Y."/>
        </authorList>
    </citation>
    <scope>NUCLEOTIDE SEQUENCE</scope>
    <source>
        <strain evidence="3">CGMCC 4.7110</strain>
    </source>
</reference>